<keyword evidence="3" id="KW-0813">Transport</keyword>
<feature type="transmembrane region" description="Helical" evidence="8">
    <location>
        <begin position="120"/>
        <end position="140"/>
    </location>
</feature>
<evidence type="ECO:0000313" key="9">
    <source>
        <dbReference type="EMBL" id="MFC7151085.1"/>
    </source>
</evidence>
<feature type="transmembrane region" description="Helical" evidence="8">
    <location>
        <begin position="304"/>
        <end position="321"/>
    </location>
</feature>
<feature type="transmembrane region" description="Helical" evidence="8">
    <location>
        <begin position="12"/>
        <end position="33"/>
    </location>
</feature>
<keyword evidence="5 8" id="KW-0812">Transmembrane</keyword>
<evidence type="ECO:0000256" key="6">
    <source>
        <dbReference type="ARBA" id="ARBA00022989"/>
    </source>
</evidence>
<evidence type="ECO:0000256" key="5">
    <source>
        <dbReference type="ARBA" id="ARBA00022692"/>
    </source>
</evidence>
<protein>
    <submittedName>
        <fullName evidence="9">Endospore germination permease</fullName>
    </submittedName>
</protein>
<dbReference type="RefSeq" id="WP_378049680.1">
    <property type="nucleotide sequence ID" value="NZ_JBHMDN010000021.1"/>
</dbReference>
<keyword evidence="6 8" id="KW-1133">Transmembrane helix</keyword>
<evidence type="ECO:0000313" key="10">
    <source>
        <dbReference type="Proteomes" id="UP001596378"/>
    </source>
</evidence>
<comment type="caution">
    <text evidence="9">The sequence shown here is derived from an EMBL/GenBank/DDBJ whole genome shotgun (WGS) entry which is preliminary data.</text>
</comment>
<feature type="transmembrane region" description="Helical" evidence="8">
    <location>
        <begin position="185"/>
        <end position="204"/>
    </location>
</feature>
<feature type="transmembrane region" description="Helical" evidence="8">
    <location>
        <begin position="216"/>
        <end position="239"/>
    </location>
</feature>
<organism evidence="9 10">
    <name type="scientific">Cohnella cellulosilytica</name>
    <dbReference type="NCBI Taxonomy" id="986710"/>
    <lineage>
        <taxon>Bacteria</taxon>
        <taxon>Bacillati</taxon>
        <taxon>Bacillota</taxon>
        <taxon>Bacilli</taxon>
        <taxon>Bacillales</taxon>
        <taxon>Paenibacillaceae</taxon>
        <taxon>Cohnella</taxon>
    </lineage>
</organism>
<keyword evidence="7 8" id="KW-0472">Membrane</keyword>
<feature type="transmembrane region" description="Helical" evidence="8">
    <location>
        <begin position="81"/>
        <end position="108"/>
    </location>
</feature>
<dbReference type="Pfam" id="PF03845">
    <property type="entry name" value="Spore_permease"/>
    <property type="match status" value="1"/>
</dbReference>
<gene>
    <name evidence="9" type="ORF">ACFQMJ_21320</name>
</gene>
<dbReference type="PANTHER" id="PTHR34975:SF2">
    <property type="entry name" value="SPORE GERMINATION PROTEIN A2"/>
    <property type="match status" value="1"/>
</dbReference>
<evidence type="ECO:0000256" key="7">
    <source>
        <dbReference type="ARBA" id="ARBA00023136"/>
    </source>
</evidence>
<dbReference type="Gene3D" id="1.20.1740.10">
    <property type="entry name" value="Amino acid/polyamine transporter I"/>
    <property type="match status" value="1"/>
</dbReference>
<dbReference type="NCBIfam" id="TIGR00912">
    <property type="entry name" value="2A0309"/>
    <property type="match status" value="1"/>
</dbReference>
<comment type="similarity">
    <text evidence="2">Belongs to the amino acid-polyamine-organocation (APC) superfamily. Spore germination protein (SGP) (TC 2.A.3.9) family.</text>
</comment>
<feature type="transmembrane region" description="Helical" evidence="8">
    <location>
        <begin position="147"/>
        <end position="165"/>
    </location>
</feature>
<evidence type="ECO:0000256" key="1">
    <source>
        <dbReference type="ARBA" id="ARBA00004141"/>
    </source>
</evidence>
<reference evidence="10" key="1">
    <citation type="journal article" date="2019" name="Int. J. Syst. Evol. Microbiol.">
        <title>The Global Catalogue of Microorganisms (GCM) 10K type strain sequencing project: providing services to taxonomists for standard genome sequencing and annotation.</title>
        <authorList>
            <consortium name="The Broad Institute Genomics Platform"/>
            <consortium name="The Broad Institute Genome Sequencing Center for Infectious Disease"/>
            <person name="Wu L."/>
            <person name="Ma J."/>
        </authorList>
    </citation>
    <scope>NUCLEOTIDE SEQUENCE [LARGE SCALE GENOMIC DNA]</scope>
    <source>
        <strain evidence="10">KCTC 12907</strain>
    </source>
</reference>
<feature type="transmembrane region" description="Helical" evidence="8">
    <location>
        <begin position="333"/>
        <end position="355"/>
    </location>
</feature>
<evidence type="ECO:0000256" key="2">
    <source>
        <dbReference type="ARBA" id="ARBA00007998"/>
    </source>
</evidence>
<keyword evidence="4" id="KW-0309">Germination</keyword>
<sequence>MKSEIVESRQFFIWTFGLTVGTSVLVIPSSLALTAREDAWIGALVSLAINLLMVLLYIAISRRYPDLTWFEIMEAALGKPLGKLATCLYLFYFLILAGTLLGNLGFFLTSEILVDTPIEAIQVLFLVAVVFAARLGIAVFARVGELLFPWIVFFSLCLILALLPHTEWTYIQPVLENGWGPVLRAGFHTAMFQELVVLMAFLPLTKERRRAERSYFRAAGLGGLLLTIVVLLSVLVLGVQQAANSTFPAYALAKTIFLGEFIQRIEGALIALWILSFFVKTMLLTFAQLQGLKTLFGLRSYRHLIYPLAALILIVAWNTYIDSVYVAEIIQKVWANYSFVHLVLFPVLILAVGLCRRQGRRTSK</sequence>
<name>A0ABW2FCU0_9BACL</name>
<dbReference type="Proteomes" id="UP001596378">
    <property type="component" value="Unassembled WGS sequence"/>
</dbReference>
<dbReference type="InterPro" id="IPR004761">
    <property type="entry name" value="Spore_GerAB"/>
</dbReference>
<comment type="subcellular location">
    <subcellularLocation>
        <location evidence="1">Membrane</location>
        <topology evidence="1">Multi-pass membrane protein</topology>
    </subcellularLocation>
</comment>
<dbReference type="PANTHER" id="PTHR34975">
    <property type="entry name" value="SPORE GERMINATION PROTEIN A2"/>
    <property type="match status" value="1"/>
</dbReference>
<dbReference type="EMBL" id="JBHTAI010000014">
    <property type="protein sequence ID" value="MFC7151085.1"/>
    <property type="molecule type" value="Genomic_DNA"/>
</dbReference>
<feature type="transmembrane region" description="Helical" evidence="8">
    <location>
        <begin position="270"/>
        <end position="292"/>
    </location>
</feature>
<keyword evidence="10" id="KW-1185">Reference proteome</keyword>
<accession>A0ABW2FCU0</accession>
<feature type="transmembrane region" description="Helical" evidence="8">
    <location>
        <begin position="39"/>
        <end position="60"/>
    </location>
</feature>
<evidence type="ECO:0000256" key="3">
    <source>
        <dbReference type="ARBA" id="ARBA00022448"/>
    </source>
</evidence>
<evidence type="ECO:0000256" key="4">
    <source>
        <dbReference type="ARBA" id="ARBA00022544"/>
    </source>
</evidence>
<proteinExistence type="inferred from homology"/>
<evidence type="ECO:0000256" key="8">
    <source>
        <dbReference type="SAM" id="Phobius"/>
    </source>
</evidence>